<dbReference type="GO" id="GO:0016567">
    <property type="term" value="P:protein ubiquitination"/>
    <property type="evidence" value="ECO:0007669"/>
    <property type="project" value="TreeGrafter"/>
</dbReference>
<dbReference type="GO" id="GO:0008270">
    <property type="term" value="F:zinc ion binding"/>
    <property type="evidence" value="ECO:0007669"/>
    <property type="project" value="UniProtKB-KW"/>
</dbReference>
<protein>
    <recommendedName>
        <fullName evidence="5">CHY-type domain-containing protein</fullName>
    </recommendedName>
</protein>
<evidence type="ECO:0000313" key="6">
    <source>
        <dbReference type="EMBL" id="MBX25823.1"/>
    </source>
</evidence>
<dbReference type="PANTHER" id="PTHR21319:SF54">
    <property type="entry name" value="E3 UBIQUITIN-PROTEIN LIGASE RZFP34-LIKE"/>
    <property type="match status" value="1"/>
</dbReference>
<dbReference type="InterPro" id="IPR037274">
    <property type="entry name" value="Znf_CHY_sf"/>
</dbReference>
<proteinExistence type="predicted"/>
<evidence type="ECO:0000259" key="5">
    <source>
        <dbReference type="PROSITE" id="PS51266"/>
    </source>
</evidence>
<dbReference type="GO" id="GO:0061630">
    <property type="term" value="F:ubiquitin protein ligase activity"/>
    <property type="evidence" value="ECO:0007669"/>
    <property type="project" value="TreeGrafter"/>
</dbReference>
<keyword evidence="3" id="KW-0862">Zinc</keyword>
<dbReference type="EMBL" id="GGEC01045351">
    <property type="protein sequence ID" value="MBX25835.1"/>
    <property type="molecule type" value="Transcribed_RNA"/>
</dbReference>
<dbReference type="AlphaFoldDB" id="A0A2P2M6H3"/>
<organism evidence="6">
    <name type="scientific">Rhizophora mucronata</name>
    <name type="common">Asiatic mangrove</name>
    <dbReference type="NCBI Taxonomy" id="61149"/>
    <lineage>
        <taxon>Eukaryota</taxon>
        <taxon>Viridiplantae</taxon>
        <taxon>Streptophyta</taxon>
        <taxon>Embryophyta</taxon>
        <taxon>Tracheophyta</taxon>
        <taxon>Spermatophyta</taxon>
        <taxon>Magnoliopsida</taxon>
        <taxon>eudicotyledons</taxon>
        <taxon>Gunneridae</taxon>
        <taxon>Pentapetalae</taxon>
        <taxon>rosids</taxon>
        <taxon>fabids</taxon>
        <taxon>Malpighiales</taxon>
        <taxon>Rhizophoraceae</taxon>
        <taxon>Rhizophora</taxon>
    </lineage>
</organism>
<dbReference type="PROSITE" id="PS51266">
    <property type="entry name" value="ZF_CHY"/>
    <property type="match status" value="1"/>
</dbReference>
<evidence type="ECO:0000256" key="2">
    <source>
        <dbReference type="ARBA" id="ARBA00022771"/>
    </source>
</evidence>
<evidence type="ECO:0000256" key="3">
    <source>
        <dbReference type="ARBA" id="ARBA00022833"/>
    </source>
</evidence>
<dbReference type="GO" id="GO:0005634">
    <property type="term" value="C:nucleus"/>
    <property type="evidence" value="ECO:0007669"/>
    <property type="project" value="TreeGrafter"/>
</dbReference>
<evidence type="ECO:0000256" key="1">
    <source>
        <dbReference type="ARBA" id="ARBA00022723"/>
    </source>
</evidence>
<dbReference type="EMBL" id="GGEC01045339">
    <property type="protein sequence ID" value="MBX25823.1"/>
    <property type="molecule type" value="Transcribed_RNA"/>
</dbReference>
<keyword evidence="1" id="KW-0479">Metal-binding</keyword>
<feature type="domain" description="CHY-type" evidence="5">
    <location>
        <begin position="21"/>
        <end position="97"/>
    </location>
</feature>
<reference evidence="6" key="1">
    <citation type="submission" date="2018-02" db="EMBL/GenBank/DDBJ databases">
        <title>Rhizophora mucronata_Transcriptome.</title>
        <authorList>
            <person name="Meera S.P."/>
            <person name="Sreeshan A."/>
            <person name="Augustine A."/>
        </authorList>
    </citation>
    <scope>NUCLEOTIDE SEQUENCE</scope>
    <source>
        <tissue evidence="6">Leaf</tissue>
    </source>
</reference>
<accession>A0A2P2M6H3</accession>
<dbReference type="Pfam" id="PF05495">
    <property type="entry name" value="zf-CHY"/>
    <property type="match status" value="1"/>
</dbReference>
<dbReference type="InterPro" id="IPR008913">
    <property type="entry name" value="Znf_CHY"/>
</dbReference>
<name>A0A2P2M6H3_RHIMU</name>
<keyword evidence="2 4" id="KW-0863">Zinc-finger</keyword>
<sequence length="134" mass="15632">MDGGIEPKMSVPRDEELSEDLGFGNFGCSHYRRKCKIRAPCCDEVFDCRHCHNELKNSLEVNPNDRHDVPRHELKRVICSLCHTEQDVQQHCIHCGVCMGKYFCSECKFFDDDVSLSIKFFWLSTNALFVLRWV</sequence>
<dbReference type="PANTHER" id="PTHR21319">
    <property type="entry name" value="RING FINGER AND CHY ZINC FINGER DOMAIN-CONTAINING PROTEIN 1"/>
    <property type="match status" value="1"/>
</dbReference>
<evidence type="ECO:0000256" key="4">
    <source>
        <dbReference type="PROSITE-ProRule" id="PRU00601"/>
    </source>
</evidence>
<dbReference type="SUPFAM" id="SSF161219">
    <property type="entry name" value="CHY zinc finger-like"/>
    <property type="match status" value="1"/>
</dbReference>
<dbReference type="GO" id="GO:0006511">
    <property type="term" value="P:ubiquitin-dependent protein catabolic process"/>
    <property type="evidence" value="ECO:0007669"/>
    <property type="project" value="TreeGrafter"/>
</dbReference>